<feature type="compositionally biased region" description="Pro residues" evidence="1">
    <location>
        <begin position="77"/>
        <end position="90"/>
    </location>
</feature>
<feature type="region of interest" description="Disordered" evidence="1">
    <location>
        <begin position="27"/>
        <end position="106"/>
    </location>
</feature>
<gene>
    <name evidence="4" type="ORF">CGZ93_01015</name>
</gene>
<feature type="domain" description="VWFA" evidence="3">
    <location>
        <begin position="189"/>
        <end position="367"/>
    </location>
</feature>
<feature type="chain" id="PRO_5013236767" description="VWFA domain-containing protein" evidence="2">
    <location>
        <begin position="27"/>
        <end position="530"/>
    </location>
</feature>
<dbReference type="PANTHER" id="PTHR10579">
    <property type="entry name" value="CALCIUM-ACTIVATED CHLORIDE CHANNEL REGULATOR"/>
    <property type="match status" value="1"/>
</dbReference>
<feature type="compositionally biased region" description="Basic and acidic residues" evidence="1">
    <location>
        <begin position="37"/>
        <end position="49"/>
    </location>
</feature>
<dbReference type="AlphaFoldDB" id="A0A255HBU1"/>
<dbReference type="OrthoDB" id="9805121at2"/>
<feature type="signal peptide" evidence="2">
    <location>
        <begin position="1"/>
        <end position="26"/>
    </location>
</feature>
<dbReference type="PROSITE" id="PS51257">
    <property type="entry name" value="PROKAR_LIPOPROTEIN"/>
    <property type="match status" value="1"/>
</dbReference>
<evidence type="ECO:0000259" key="3">
    <source>
        <dbReference type="PROSITE" id="PS50234"/>
    </source>
</evidence>
<dbReference type="Proteomes" id="UP000216311">
    <property type="component" value="Unassembled WGS sequence"/>
</dbReference>
<dbReference type="Pfam" id="PF12034">
    <property type="entry name" value="YfbK_C"/>
    <property type="match status" value="1"/>
</dbReference>
<feature type="compositionally biased region" description="Basic and acidic residues" evidence="1">
    <location>
        <begin position="66"/>
        <end position="76"/>
    </location>
</feature>
<organism evidence="4 5">
    <name type="scientific">Enemella dayhoffiae</name>
    <dbReference type="NCBI Taxonomy" id="2016507"/>
    <lineage>
        <taxon>Bacteria</taxon>
        <taxon>Bacillati</taxon>
        <taxon>Actinomycetota</taxon>
        <taxon>Actinomycetes</taxon>
        <taxon>Propionibacteriales</taxon>
        <taxon>Propionibacteriaceae</taxon>
        <taxon>Enemella</taxon>
    </lineage>
</organism>
<dbReference type="PROSITE" id="PS50234">
    <property type="entry name" value="VWFA"/>
    <property type="match status" value="1"/>
</dbReference>
<keyword evidence="2" id="KW-0732">Signal</keyword>
<dbReference type="Pfam" id="PF00092">
    <property type="entry name" value="VWA"/>
    <property type="match status" value="1"/>
</dbReference>
<dbReference type="Gene3D" id="3.40.50.410">
    <property type="entry name" value="von Willebrand factor, type A domain"/>
    <property type="match status" value="1"/>
</dbReference>
<dbReference type="InterPro" id="IPR022156">
    <property type="entry name" value="Uncharacterised_YfbK_N"/>
</dbReference>
<reference evidence="4 5" key="1">
    <citation type="submission" date="2017-07" db="EMBL/GenBank/DDBJ databases">
        <title>Draft whole genome sequences of clinical Proprionibacteriaceae strains.</title>
        <authorList>
            <person name="Bernier A.-M."/>
            <person name="Bernard K."/>
            <person name="Domingo M.-C."/>
        </authorList>
    </citation>
    <scope>NUCLEOTIDE SEQUENCE [LARGE SCALE GENOMIC DNA]</scope>
    <source>
        <strain evidence="4 5">NML 130396</strain>
    </source>
</reference>
<sequence>MTPTPLRTALLAPLIVTVLATGCTSAQNTAGPATGEAHPESRTAGRTDAARPTTGAQPGAPATRAPDGRTTRHPEHPVPPTRAPQGPPTTNPRTDTRTDNRSTFALDVDTAAWTRARSQLGNGTRPNPHEVRTEEFVNAFDQGYRAPQDGLGVHLDGAAIPALESPATRVVRVGVQAAESDPRTRPPAHLTFVVDVSGSMAAPGRLGLVKTSLHQLVGALRPDDSVSVVVYSDRTRVVLPPTSAGQREAILGVVDDLRTEGSTNVEAGLSLGYQEALRNQRRGGLNRVVLLSDGVANVGNTGPDPILDTIGRAAQQQVDLVTVGFGMGSYNDRLMEQLADKGNGFHAYVDDEIEARRLFVQRLSSTLVVTARDAKAQVEFDPQQVESYRLLGYENRAVADEDFRNDRVDGGEVGAGHSVTALYEITLRPGGLPVRPLATATVRYLHPDTREPIERRAELMGWQFANSPEKAAPHLELAVASATLAESLRGTGWGARRTPAEVANDCERAAARVGDQPARELALTARRAVR</sequence>
<dbReference type="InterPro" id="IPR002035">
    <property type="entry name" value="VWF_A"/>
</dbReference>
<dbReference type="InterPro" id="IPR051266">
    <property type="entry name" value="CLCR"/>
</dbReference>
<evidence type="ECO:0000256" key="2">
    <source>
        <dbReference type="SAM" id="SignalP"/>
    </source>
</evidence>
<accession>A0A255HBU1</accession>
<proteinExistence type="predicted"/>
<comment type="caution">
    <text evidence="4">The sequence shown here is derived from an EMBL/GenBank/DDBJ whole genome shotgun (WGS) entry which is preliminary data.</text>
</comment>
<dbReference type="SUPFAM" id="SSF53300">
    <property type="entry name" value="vWA-like"/>
    <property type="match status" value="1"/>
</dbReference>
<name>A0A255HBU1_9ACTN</name>
<dbReference type="Pfam" id="PF12450">
    <property type="entry name" value="vWF_A"/>
    <property type="match status" value="1"/>
</dbReference>
<dbReference type="InterPro" id="IPR036465">
    <property type="entry name" value="vWFA_dom_sf"/>
</dbReference>
<evidence type="ECO:0000313" key="4">
    <source>
        <dbReference type="EMBL" id="OYO25077.1"/>
    </source>
</evidence>
<protein>
    <recommendedName>
        <fullName evidence="3">VWFA domain-containing protein</fullName>
    </recommendedName>
</protein>
<dbReference type="InterPro" id="IPR021908">
    <property type="entry name" value="YfbK_C"/>
</dbReference>
<dbReference type="RefSeq" id="WP_094362284.1">
    <property type="nucleotide sequence ID" value="NZ_NMVQ01000001.1"/>
</dbReference>
<dbReference type="SMART" id="SM00327">
    <property type="entry name" value="VWA"/>
    <property type="match status" value="1"/>
</dbReference>
<keyword evidence="5" id="KW-1185">Reference proteome</keyword>
<evidence type="ECO:0000313" key="5">
    <source>
        <dbReference type="Proteomes" id="UP000216311"/>
    </source>
</evidence>
<dbReference type="EMBL" id="NMVQ01000001">
    <property type="protein sequence ID" value="OYO25077.1"/>
    <property type="molecule type" value="Genomic_DNA"/>
</dbReference>
<evidence type="ECO:0000256" key="1">
    <source>
        <dbReference type="SAM" id="MobiDB-lite"/>
    </source>
</evidence>
<dbReference type="PANTHER" id="PTHR10579:SF43">
    <property type="entry name" value="ZINC FINGER (C3HC4-TYPE RING FINGER) FAMILY PROTEIN"/>
    <property type="match status" value="1"/>
</dbReference>